<proteinExistence type="predicted"/>
<organism evidence="2 3">
    <name type="scientific">Nocardia aobensis</name>
    <dbReference type="NCBI Taxonomy" id="257277"/>
    <lineage>
        <taxon>Bacteria</taxon>
        <taxon>Bacillati</taxon>
        <taxon>Actinomycetota</taxon>
        <taxon>Actinomycetes</taxon>
        <taxon>Mycobacteriales</taxon>
        <taxon>Nocardiaceae</taxon>
        <taxon>Nocardia</taxon>
    </lineage>
</organism>
<name>A0ABW6PFK9_9NOCA</name>
<dbReference type="InterPro" id="IPR038717">
    <property type="entry name" value="Tc1-like_DDE_dom"/>
</dbReference>
<dbReference type="PANTHER" id="PTHR30347:SF1">
    <property type="entry name" value="MECHANOSENSITIVE CHANNEL MSCK"/>
    <property type="match status" value="1"/>
</dbReference>
<dbReference type="Proteomes" id="UP001601442">
    <property type="component" value="Unassembled WGS sequence"/>
</dbReference>
<keyword evidence="3" id="KW-1185">Reference proteome</keyword>
<dbReference type="Pfam" id="PF13384">
    <property type="entry name" value="HTH_23"/>
    <property type="match status" value="1"/>
</dbReference>
<dbReference type="InterPro" id="IPR036397">
    <property type="entry name" value="RNaseH_sf"/>
</dbReference>
<dbReference type="NCBIfam" id="NF033545">
    <property type="entry name" value="transpos_IS630"/>
    <property type="match status" value="1"/>
</dbReference>
<reference evidence="2 3" key="1">
    <citation type="submission" date="2024-10" db="EMBL/GenBank/DDBJ databases">
        <title>The Natural Products Discovery Center: Release of the First 8490 Sequenced Strains for Exploring Actinobacteria Biosynthetic Diversity.</title>
        <authorList>
            <person name="Kalkreuter E."/>
            <person name="Kautsar S.A."/>
            <person name="Yang D."/>
            <person name="Bader C.D."/>
            <person name="Teijaro C.N."/>
            <person name="Fluegel L."/>
            <person name="Davis C.M."/>
            <person name="Simpson J.R."/>
            <person name="Lauterbach L."/>
            <person name="Steele A.D."/>
            <person name="Gui C."/>
            <person name="Meng S."/>
            <person name="Li G."/>
            <person name="Viehrig K."/>
            <person name="Ye F."/>
            <person name="Su P."/>
            <person name="Kiefer A.F."/>
            <person name="Nichols A."/>
            <person name="Cepeda A.J."/>
            <person name="Yan W."/>
            <person name="Fan B."/>
            <person name="Jiang Y."/>
            <person name="Adhikari A."/>
            <person name="Zheng C.-J."/>
            <person name="Schuster L."/>
            <person name="Cowan T.M."/>
            <person name="Smanski M.J."/>
            <person name="Chevrette M.G."/>
            <person name="De Carvalho L.P.S."/>
            <person name="Shen B."/>
        </authorList>
    </citation>
    <scope>NUCLEOTIDE SEQUENCE [LARGE SCALE GENOMIC DNA]</scope>
    <source>
        <strain evidence="2 3">NPDC004119</strain>
    </source>
</reference>
<dbReference type="Pfam" id="PF13358">
    <property type="entry name" value="DDE_3"/>
    <property type="match status" value="1"/>
</dbReference>
<dbReference type="PANTHER" id="PTHR30347">
    <property type="entry name" value="POTASSIUM CHANNEL RELATED"/>
    <property type="match status" value="1"/>
</dbReference>
<dbReference type="Gene3D" id="1.10.10.60">
    <property type="entry name" value="Homeodomain-like"/>
    <property type="match status" value="1"/>
</dbReference>
<dbReference type="InterPro" id="IPR047655">
    <property type="entry name" value="Transpos_IS630-like"/>
</dbReference>
<evidence type="ECO:0000313" key="3">
    <source>
        <dbReference type="Proteomes" id="UP001601442"/>
    </source>
</evidence>
<protein>
    <submittedName>
        <fullName evidence="2">IS630 family transposase</fullName>
    </submittedName>
</protein>
<dbReference type="SUPFAM" id="SSF53098">
    <property type="entry name" value="Ribonuclease H-like"/>
    <property type="match status" value="1"/>
</dbReference>
<dbReference type="InterPro" id="IPR052702">
    <property type="entry name" value="MscS-like_channel"/>
</dbReference>
<dbReference type="Gene3D" id="3.30.420.10">
    <property type="entry name" value="Ribonuclease H-like superfamily/Ribonuclease H"/>
    <property type="match status" value="1"/>
</dbReference>
<evidence type="ECO:0000259" key="1">
    <source>
        <dbReference type="Pfam" id="PF13358"/>
    </source>
</evidence>
<dbReference type="SUPFAM" id="SSF46689">
    <property type="entry name" value="Homeodomain-like"/>
    <property type="match status" value="2"/>
</dbReference>
<dbReference type="RefSeq" id="WP_387402012.1">
    <property type="nucleotide sequence ID" value="NZ_JBIAMT010000014.1"/>
</dbReference>
<feature type="domain" description="Tc1-like transposase DDE" evidence="1">
    <location>
        <begin position="255"/>
        <end position="400"/>
    </location>
</feature>
<gene>
    <name evidence="2" type="ORF">ACFYU5_36605</name>
</gene>
<dbReference type="InterPro" id="IPR009057">
    <property type="entry name" value="Homeodomain-like_sf"/>
</dbReference>
<dbReference type="Pfam" id="PF13565">
    <property type="entry name" value="HTH_32"/>
    <property type="match status" value="1"/>
</dbReference>
<sequence length="447" mass="50335">MARTGRPKAELTLSDEERDLLVRWARGDSRLSDRARIVLACTVSGAMSKQVAADLGVTAATVGKWRRRFVESRLDGLTDSPRSGRAKAELVLTEAERDTLQRWARRPKTAQALAFRARIVLACAEGSANKDVAVALGTREQTVARWRGRFARNRLQGLTDEPRPGASRVISDDHIEEVIVKTLEQTPASGDTHWSTRGMAKATGLSQSSISRIWRAFGLKPHLVDTWKLSTDPQFIDKVRDVVGLYMDPPAAALVLCVDEKSQMQALDRSQPVLPLMPGMPERRTHDYVRHGTTSLFAALDVATGKIIGQHHRRHRHQEFLRFLKTIDTNTPAELDLHLICDNYGTHKTPAINRWLAAHPRFHLHFTPTSSSWLNLVERWFAELTNRKLRRSAHHSVAELEADVLAWIHAWNDDPKPFVWTKTADQILDSLANYCHKLTALNNDSAH</sequence>
<dbReference type="EMBL" id="JBIAMT010000014">
    <property type="protein sequence ID" value="MFF0501950.1"/>
    <property type="molecule type" value="Genomic_DNA"/>
</dbReference>
<accession>A0ABW6PFK9</accession>
<dbReference type="InterPro" id="IPR012337">
    <property type="entry name" value="RNaseH-like_sf"/>
</dbReference>
<comment type="caution">
    <text evidence="2">The sequence shown here is derived from an EMBL/GenBank/DDBJ whole genome shotgun (WGS) entry which is preliminary data.</text>
</comment>
<evidence type="ECO:0000313" key="2">
    <source>
        <dbReference type="EMBL" id="MFF0501950.1"/>
    </source>
</evidence>